<sequence length="88" mass="9611">MVERRFNILDPLGLLERITPAAPSREDSFFASSTIITGAPVLTGFRTDLERINRRLTELRGEVAAAAQTVAGSPAREGWEPLVSPLSF</sequence>
<keyword evidence="1" id="KW-0175">Coiled coil</keyword>
<evidence type="ECO:0000313" key="2">
    <source>
        <dbReference type="EMBL" id="KKM77543.1"/>
    </source>
</evidence>
<feature type="coiled-coil region" evidence="1">
    <location>
        <begin position="42"/>
        <end position="69"/>
    </location>
</feature>
<accession>A0A0F9K6B8</accession>
<dbReference type="EMBL" id="LAZR01008626">
    <property type="protein sequence ID" value="KKM77543.1"/>
    <property type="molecule type" value="Genomic_DNA"/>
</dbReference>
<evidence type="ECO:0000256" key="1">
    <source>
        <dbReference type="SAM" id="Coils"/>
    </source>
</evidence>
<dbReference type="AlphaFoldDB" id="A0A0F9K6B8"/>
<proteinExistence type="predicted"/>
<comment type="caution">
    <text evidence="2">The sequence shown here is derived from an EMBL/GenBank/DDBJ whole genome shotgun (WGS) entry which is preliminary data.</text>
</comment>
<name>A0A0F9K6B8_9ZZZZ</name>
<reference evidence="2" key="1">
    <citation type="journal article" date="2015" name="Nature">
        <title>Complex archaea that bridge the gap between prokaryotes and eukaryotes.</title>
        <authorList>
            <person name="Spang A."/>
            <person name="Saw J.H."/>
            <person name="Jorgensen S.L."/>
            <person name="Zaremba-Niedzwiedzka K."/>
            <person name="Martijn J."/>
            <person name="Lind A.E."/>
            <person name="van Eijk R."/>
            <person name="Schleper C."/>
            <person name="Guy L."/>
            <person name="Ettema T.J."/>
        </authorList>
    </citation>
    <scope>NUCLEOTIDE SEQUENCE</scope>
</reference>
<protein>
    <submittedName>
        <fullName evidence="2">Uncharacterized protein</fullName>
    </submittedName>
</protein>
<organism evidence="2">
    <name type="scientific">marine sediment metagenome</name>
    <dbReference type="NCBI Taxonomy" id="412755"/>
    <lineage>
        <taxon>unclassified sequences</taxon>
        <taxon>metagenomes</taxon>
        <taxon>ecological metagenomes</taxon>
    </lineage>
</organism>
<gene>
    <name evidence="2" type="ORF">LCGC14_1368890</name>
</gene>